<dbReference type="PRINTS" id="PR00111">
    <property type="entry name" value="ABHYDROLASE"/>
</dbReference>
<keyword evidence="4" id="KW-0808">Transferase</keyword>
<evidence type="ECO:0000256" key="2">
    <source>
        <dbReference type="ARBA" id="ARBA00038334"/>
    </source>
</evidence>
<accession>A0A9P4VSB1</accession>
<dbReference type="SUPFAM" id="SSF53474">
    <property type="entry name" value="alpha/beta-Hydrolases"/>
    <property type="match status" value="1"/>
</dbReference>
<dbReference type="GO" id="GO:0016746">
    <property type="term" value="F:acyltransferase activity"/>
    <property type="evidence" value="ECO:0007669"/>
    <property type="project" value="UniProtKB-KW"/>
</dbReference>
<dbReference type="PRINTS" id="PR00412">
    <property type="entry name" value="EPOXHYDRLASE"/>
</dbReference>
<organism evidence="4 5">
    <name type="scientific">Patellaria atrata CBS 101060</name>
    <dbReference type="NCBI Taxonomy" id="1346257"/>
    <lineage>
        <taxon>Eukaryota</taxon>
        <taxon>Fungi</taxon>
        <taxon>Dikarya</taxon>
        <taxon>Ascomycota</taxon>
        <taxon>Pezizomycotina</taxon>
        <taxon>Dothideomycetes</taxon>
        <taxon>Dothideomycetes incertae sedis</taxon>
        <taxon>Patellariales</taxon>
        <taxon>Patellariaceae</taxon>
        <taxon>Patellaria</taxon>
    </lineage>
</organism>
<dbReference type="InterPro" id="IPR000639">
    <property type="entry name" value="Epox_hydrolase-like"/>
</dbReference>
<keyword evidence="5" id="KW-1185">Reference proteome</keyword>
<reference evidence="4" key="1">
    <citation type="journal article" date="2020" name="Stud. Mycol.">
        <title>101 Dothideomycetes genomes: a test case for predicting lifestyles and emergence of pathogens.</title>
        <authorList>
            <person name="Haridas S."/>
            <person name="Albert R."/>
            <person name="Binder M."/>
            <person name="Bloem J."/>
            <person name="Labutti K."/>
            <person name="Salamov A."/>
            <person name="Andreopoulos B."/>
            <person name="Baker S."/>
            <person name="Barry K."/>
            <person name="Bills G."/>
            <person name="Bluhm B."/>
            <person name="Cannon C."/>
            <person name="Castanera R."/>
            <person name="Culley D."/>
            <person name="Daum C."/>
            <person name="Ezra D."/>
            <person name="Gonzalez J."/>
            <person name="Henrissat B."/>
            <person name="Kuo A."/>
            <person name="Liang C."/>
            <person name="Lipzen A."/>
            <person name="Lutzoni F."/>
            <person name="Magnuson J."/>
            <person name="Mondo S."/>
            <person name="Nolan M."/>
            <person name="Ohm R."/>
            <person name="Pangilinan J."/>
            <person name="Park H.-J."/>
            <person name="Ramirez L."/>
            <person name="Alfaro M."/>
            <person name="Sun H."/>
            <person name="Tritt A."/>
            <person name="Yoshinaga Y."/>
            <person name="Zwiers L.-H."/>
            <person name="Turgeon B."/>
            <person name="Goodwin S."/>
            <person name="Spatafora J."/>
            <person name="Crous P."/>
            <person name="Grigoriev I."/>
        </authorList>
    </citation>
    <scope>NUCLEOTIDE SEQUENCE</scope>
    <source>
        <strain evidence="4">CBS 101060</strain>
    </source>
</reference>
<dbReference type="InterPro" id="IPR029058">
    <property type="entry name" value="AB_hydrolase_fold"/>
</dbReference>
<comment type="caution">
    <text evidence="4">The sequence shown here is derived from an EMBL/GenBank/DDBJ whole genome shotgun (WGS) entry which is preliminary data.</text>
</comment>
<evidence type="ECO:0000259" key="3">
    <source>
        <dbReference type="Pfam" id="PF00561"/>
    </source>
</evidence>
<dbReference type="OrthoDB" id="408373at2759"/>
<evidence type="ECO:0000313" key="5">
    <source>
        <dbReference type="Proteomes" id="UP000799429"/>
    </source>
</evidence>
<dbReference type="InterPro" id="IPR000073">
    <property type="entry name" value="AB_hydrolase_1"/>
</dbReference>
<proteinExistence type="inferred from homology"/>
<dbReference type="AlphaFoldDB" id="A0A9P4VSB1"/>
<dbReference type="GO" id="GO:0016787">
    <property type="term" value="F:hydrolase activity"/>
    <property type="evidence" value="ECO:0007669"/>
    <property type="project" value="UniProtKB-KW"/>
</dbReference>
<dbReference type="PANTHER" id="PTHR43329">
    <property type="entry name" value="EPOXIDE HYDROLASE"/>
    <property type="match status" value="1"/>
</dbReference>
<evidence type="ECO:0000256" key="1">
    <source>
        <dbReference type="ARBA" id="ARBA00022801"/>
    </source>
</evidence>
<comment type="similarity">
    <text evidence="2">Belongs to the AB hydrolase superfamily. Epoxide hydrolase family.</text>
</comment>
<sequence>MRLGETFTDFDIDVSYGITIHGTQGGHGPALLLLHGFPQNHLIWHKVAPQLSQSYTVVALDLRGFGTSSKPGGEDPKHVQYSKSTMAGDCAAVMKRLGHEKYFVCGHDRGGRVAHKLCVEYPERVLKVMFLDIIPTLAHYETTDQFFATTYWHWFFLIQDAPFPENLILGAPEVSAQKFFRNMLDDVTVFHSEAASEYRSLFTDPAGVHAMCEDYRAAATIDLEEQREDIEKKRKIICPIRVFWGAKGLIEMKYDAVTEWRKVCCNTDVGGGSFPGGHYIPEEADGELLVEIQKFFI</sequence>
<dbReference type="EMBL" id="MU006097">
    <property type="protein sequence ID" value="KAF2838379.1"/>
    <property type="molecule type" value="Genomic_DNA"/>
</dbReference>
<keyword evidence="4" id="KW-0012">Acyltransferase</keyword>
<dbReference type="Gene3D" id="3.40.50.1820">
    <property type="entry name" value="alpha/beta hydrolase"/>
    <property type="match status" value="1"/>
</dbReference>
<gene>
    <name evidence="4" type="ORF">M501DRAFT_936311</name>
</gene>
<dbReference type="Proteomes" id="UP000799429">
    <property type="component" value="Unassembled WGS sequence"/>
</dbReference>
<evidence type="ECO:0000313" key="4">
    <source>
        <dbReference type="EMBL" id="KAF2838379.1"/>
    </source>
</evidence>
<dbReference type="Pfam" id="PF00561">
    <property type="entry name" value="Abhydrolase_1"/>
    <property type="match status" value="1"/>
</dbReference>
<protein>
    <submittedName>
        <fullName evidence="4">Hydrolase or acyltransferase of alpha/beta superfamily</fullName>
    </submittedName>
</protein>
<feature type="domain" description="AB hydrolase-1" evidence="3">
    <location>
        <begin position="29"/>
        <end position="155"/>
    </location>
</feature>
<keyword evidence="1 4" id="KW-0378">Hydrolase</keyword>
<name>A0A9P4VSB1_9PEZI</name>